<dbReference type="OrthoDB" id="5599419at2759"/>
<sequence>MPVYNADGSSNDAGPVCHTVDLSIHVDGHSKVATFAVTNTGKSPVIVGYNWLCQHNPSVDWCMGKVTFNQCPASCQPNIPHPETDFV</sequence>
<dbReference type="STRING" id="870435.A0A0C3NYG5"/>
<dbReference type="Gene3D" id="2.40.70.10">
    <property type="entry name" value="Acid Proteases"/>
    <property type="match status" value="1"/>
</dbReference>
<dbReference type="EMBL" id="KN831965">
    <property type="protein sequence ID" value="KIO05840.1"/>
    <property type="molecule type" value="Genomic_DNA"/>
</dbReference>
<dbReference type="InterPro" id="IPR021109">
    <property type="entry name" value="Peptidase_aspartic_dom_sf"/>
</dbReference>
<evidence type="ECO:0000313" key="2">
    <source>
        <dbReference type="Proteomes" id="UP000054217"/>
    </source>
</evidence>
<dbReference type="InParanoid" id="A0A0C3NYG5"/>
<accession>A0A0C3NYG5</accession>
<proteinExistence type="predicted"/>
<dbReference type="HOGENOM" id="CLU_000384_32_2_1"/>
<keyword evidence="2" id="KW-1185">Reference proteome</keyword>
<reference evidence="2" key="2">
    <citation type="submission" date="2015-01" db="EMBL/GenBank/DDBJ databases">
        <title>Evolutionary Origins and Diversification of the Mycorrhizal Mutualists.</title>
        <authorList>
            <consortium name="DOE Joint Genome Institute"/>
            <consortium name="Mycorrhizal Genomics Consortium"/>
            <person name="Kohler A."/>
            <person name="Kuo A."/>
            <person name="Nagy L.G."/>
            <person name="Floudas D."/>
            <person name="Copeland A."/>
            <person name="Barry K.W."/>
            <person name="Cichocki N."/>
            <person name="Veneault-Fourrey C."/>
            <person name="LaButti K."/>
            <person name="Lindquist E.A."/>
            <person name="Lipzen A."/>
            <person name="Lundell T."/>
            <person name="Morin E."/>
            <person name="Murat C."/>
            <person name="Riley R."/>
            <person name="Ohm R."/>
            <person name="Sun H."/>
            <person name="Tunlid A."/>
            <person name="Henrissat B."/>
            <person name="Grigoriev I.V."/>
            <person name="Hibbett D.S."/>
            <person name="Martin F."/>
        </authorList>
    </citation>
    <scope>NUCLEOTIDE SEQUENCE [LARGE SCALE GENOMIC DNA]</scope>
    <source>
        <strain evidence="2">Marx 270</strain>
    </source>
</reference>
<evidence type="ECO:0000313" key="1">
    <source>
        <dbReference type="EMBL" id="KIO05840.1"/>
    </source>
</evidence>
<dbReference type="Proteomes" id="UP000054217">
    <property type="component" value="Unassembled WGS sequence"/>
</dbReference>
<gene>
    <name evidence="1" type="ORF">M404DRAFT_140241</name>
</gene>
<name>A0A0C3NYG5_PISTI</name>
<protein>
    <submittedName>
        <fullName evidence="1">Uncharacterized protein</fullName>
    </submittedName>
</protein>
<dbReference type="AlphaFoldDB" id="A0A0C3NYG5"/>
<organism evidence="1 2">
    <name type="scientific">Pisolithus tinctorius Marx 270</name>
    <dbReference type="NCBI Taxonomy" id="870435"/>
    <lineage>
        <taxon>Eukaryota</taxon>
        <taxon>Fungi</taxon>
        <taxon>Dikarya</taxon>
        <taxon>Basidiomycota</taxon>
        <taxon>Agaricomycotina</taxon>
        <taxon>Agaricomycetes</taxon>
        <taxon>Agaricomycetidae</taxon>
        <taxon>Boletales</taxon>
        <taxon>Sclerodermatineae</taxon>
        <taxon>Pisolithaceae</taxon>
        <taxon>Pisolithus</taxon>
    </lineage>
</organism>
<reference evidence="1 2" key="1">
    <citation type="submission" date="2014-04" db="EMBL/GenBank/DDBJ databases">
        <authorList>
            <consortium name="DOE Joint Genome Institute"/>
            <person name="Kuo A."/>
            <person name="Kohler A."/>
            <person name="Costa M.D."/>
            <person name="Nagy L.G."/>
            <person name="Floudas D."/>
            <person name="Copeland A."/>
            <person name="Barry K.W."/>
            <person name="Cichocki N."/>
            <person name="Veneault-Fourrey C."/>
            <person name="LaButti K."/>
            <person name="Lindquist E.A."/>
            <person name="Lipzen A."/>
            <person name="Lundell T."/>
            <person name="Morin E."/>
            <person name="Murat C."/>
            <person name="Sun H."/>
            <person name="Tunlid A."/>
            <person name="Henrissat B."/>
            <person name="Grigoriev I.V."/>
            <person name="Hibbett D.S."/>
            <person name="Martin F."/>
            <person name="Nordberg H.P."/>
            <person name="Cantor M.N."/>
            <person name="Hua S.X."/>
        </authorList>
    </citation>
    <scope>NUCLEOTIDE SEQUENCE [LARGE SCALE GENOMIC DNA]</scope>
    <source>
        <strain evidence="1 2">Marx 270</strain>
    </source>
</reference>